<sequence length="772" mass="86560">MTTTGITIHDQNLEKQIEKHMGGCMAGFFNLFDRNHLLSGKRLYPKRLPPPAISSTAGDSASESVSIVGSPTLSMEFEKPKPQPEVRSTTPVSEPAKTNSPSETTKSPWKFNREAPRLSLDSRAITDGKGGLRPREIRINTVSSSAAAADDGKENQRQSPSVIARLMGLEQLPSSSSEPEKKVELRRSASESRSRDYRFFDTPSFLSPVTTKNDVVGERKSDQISGINRNQSNNHIHHGIKSNNVHKVKNQSVVHNNSNNQRRLMVERKSYYDTADFFPPEVPVKQQQQQHQAAVSIYGEIGRRMRMRGVDEPLKDLETLKHILEALQLKGLLHSSTATTTKSRHNRRFSSEEESPVVLMRPARSPSNNRRRNANNASSGESPKRERPARSPMRSPGRGDNRSSSPTIRRKGGPLSVETQRKTNETTTTSTRGSQHSPVQSPKMTTTRRSDQTVNRSPRNRRSTVEICQGDRVLSGPPAYAEDEASTTISESSFSTSSHTDNERWRGEEYRDGRNLLERCDKLLNSIAEITAKSNSNSNSAELQQSSPVSVLDSSFYKEDESSPSPVKKRTIDFKDQVVMELEDELLWSPSSIIQLSSKLDHDIDSSDDSEFSYVTEVLRASNYLPDENNLFMLLEKQSSISKNKSKTSILQRKLIFDTITEILDRNRQLPPWKTVSNPNSATGSEQIWSEFQKIQERGPSEDLFEVICGVLKKDLAEDSVNGWADSPVEMSEAVLDIERLIFKDLIGETIRDLATTTAGQSVDYLRRKLVF</sequence>
<dbReference type="Pfam" id="PF14309">
    <property type="entry name" value="DUF4378"/>
    <property type="match status" value="1"/>
</dbReference>
<feature type="compositionally biased region" description="Low complexity" evidence="1">
    <location>
        <begin position="361"/>
        <end position="379"/>
    </location>
</feature>
<dbReference type="RefSeq" id="XP_056684011.1">
    <property type="nucleotide sequence ID" value="XM_056828033.1"/>
</dbReference>
<feature type="compositionally biased region" description="Polar residues" evidence="1">
    <location>
        <begin position="86"/>
        <end position="107"/>
    </location>
</feature>
<feature type="compositionally biased region" description="Low complexity" evidence="1">
    <location>
        <begin position="486"/>
        <end position="499"/>
    </location>
</feature>
<feature type="compositionally biased region" description="Polar residues" evidence="1">
    <location>
        <begin position="432"/>
        <end position="457"/>
    </location>
</feature>
<feature type="domain" description="DUF3741" evidence="3">
    <location>
        <begin position="153"/>
        <end position="177"/>
    </location>
</feature>
<feature type="domain" description="DUF4378" evidence="2">
    <location>
        <begin position="611"/>
        <end position="749"/>
    </location>
</feature>
<feature type="region of interest" description="Disordered" evidence="1">
    <location>
        <begin position="73"/>
        <end position="194"/>
    </location>
</feature>
<name>A0ABM3QKX8_SPIOL</name>
<evidence type="ECO:0000313" key="4">
    <source>
        <dbReference type="Proteomes" id="UP000813463"/>
    </source>
</evidence>
<proteinExistence type="predicted"/>
<dbReference type="InterPro" id="IPR033334">
    <property type="entry name" value="LNG1/2"/>
</dbReference>
<feature type="compositionally biased region" description="Basic and acidic residues" evidence="1">
    <location>
        <begin position="178"/>
        <end position="194"/>
    </location>
</feature>
<gene>
    <name evidence="5" type="primary">LOC110783646</name>
</gene>
<dbReference type="PANTHER" id="PTHR31680:SF12">
    <property type="entry name" value="OS11G0587300 PROTEIN"/>
    <property type="match status" value="1"/>
</dbReference>
<accession>A0ABM3QKX8</accession>
<evidence type="ECO:0000259" key="3">
    <source>
        <dbReference type="Pfam" id="PF14383"/>
    </source>
</evidence>
<evidence type="ECO:0000259" key="2">
    <source>
        <dbReference type="Pfam" id="PF14309"/>
    </source>
</evidence>
<reference evidence="5" key="2">
    <citation type="submission" date="2025-08" db="UniProtKB">
        <authorList>
            <consortium name="RefSeq"/>
        </authorList>
    </citation>
    <scope>IDENTIFICATION</scope>
    <source>
        <tissue evidence="5">Leaf</tissue>
    </source>
</reference>
<dbReference type="InterPro" id="IPR025486">
    <property type="entry name" value="DUF4378"/>
</dbReference>
<evidence type="ECO:0000313" key="5">
    <source>
        <dbReference type="RefSeq" id="XP_056684011.1"/>
    </source>
</evidence>
<dbReference type="Proteomes" id="UP000813463">
    <property type="component" value="Chromosome 5"/>
</dbReference>
<keyword evidence="4" id="KW-1185">Reference proteome</keyword>
<evidence type="ECO:0000256" key="1">
    <source>
        <dbReference type="SAM" id="MobiDB-lite"/>
    </source>
</evidence>
<feature type="region of interest" description="Disordered" evidence="1">
    <location>
        <begin position="336"/>
        <end position="508"/>
    </location>
</feature>
<dbReference type="GeneID" id="110783646"/>
<dbReference type="Pfam" id="PF14383">
    <property type="entry name" value="VARLMGL"/>
    <property type="match status" value="1"/>
</dbReference>
<reference evidence="4" key="1">
    <citation type="journal article" date="2021" name="Nat. Commun.">
        <title>Genomic analyses provide insights into spinach domestication and the genetic basis of agronomic traits.</title>
        <authorList>
            <person name="Cai X."/>
            <person name="Sun X."/>
            <person name="Xu C."/>
            <person name="Sun H."/>
            <person name="Wang X."/>
            <person name="Ge C."/>
            <person name="Zhang Z."/>
            <person name="Wang Q."/>
            <person name="Fei Z."/>
            <person name="Jiao C."/>
            <person name="Wang Q."/>
        </authorList>
    </citation>
    <scope>NUCLEOTIDE SEQUENCE [LARGE SCALE GENOMIC DNA]</scope>
    <source>
        <strain evidence="4">cv. Varoflay</strain>
    </source>
</reference>
<dbReference type="PANTHER" id="PTHR31680">
    <property type="entry name" value="LONGIFOLIA PROTEIN"/>
    <property type="match status" value="1"/>
</dbReference>
<dbReference type="InterPro" id="IPR032795">
    <property type="entry name" value="DUF3741-assoc"/>
</dbReference>
<organism evidence="4 5">
    <name type="scientific">Spinacia oleracea</name>
    <name type="common">Spinach</name>
    <dbReference type="NCBI Taxonomy" id="3562"/>
    <lineage>
        <taxon>Eukaryota</taxon>
        <taxon>Viridiplantae</taxon>
        <taxon>Streptophyta</taxon>
        <taxon>Embryophyta</taxon>
        <taxon>Tracheophyta</taxon>
        <taxon>Spermatophyta</taxon>
        <taxon>Magnoliopsida</taxon>
        <taxon>eudicotyledons</taxon>
        <taxon>Gunneridae</taxon>
        <taxon>Pentapetalae</taxon>
        <taxon>Caryophyllales</taxon>
        <taxon>Chenopodiaceae</taxon>
        <taxon>Chenopodioideae</taxon>
        <taxon>Anserineae</taxon>
        <taxon>Spinacia</taxon>
    </lineage>
</organism>
<protein>
    <submittedName>
        <fullName evidence="5">Protein LONGIFOLIA 2</fullName>
    </submittedName>
</protein>